<evidence type="ECO:0000313" key="10">
    <source>
        <dbReference type="Proteomes" id="UP000187209"/>
    </source>
</evidence>
<protein>
    <recommendedName>
        <fullName evidence="8">Kinesin motor domain-containing protein</fullName>
    </recommendedName>
</protein>
<dbReference type="Pfam" id="PF00225">
    <property type="entry name" value="Kinesin"/>
    <property type="match status" value="1"/>
</dbReference>
<feature type="domain" description="Kinesin motor" evidence="8">
    <location>
        <begin position="11"/>
        <end position="330"/>
    </location>
</feature>
<dbReference type="InterPro" id="IPR027640">
    <property type="entry name" value="Kinesin-like_fam"/>
</dbReference>
<dbReference type="InterPro" id="IPR027417">
    <property type="entry name" value="P-loop_NTPase"/>
</dbReference>
<dbReference type="EMBL" id="MPUH01000796">
    <property type="protein sequence ID" value="OMJ73779.1"/>
    <property type="molecule type" value="Genomic_DNA"/>
</dbReference>
<keyword evidence="10" id="KW-1185">Reference proteome</keyword>
<keyword evidence="5 7" id="KW-0175">Coiled coil</keyword>
<dbReference type="PANTHER" id="PTHR47969">
    <property type="entry name" value="CHROMOSOME-ASSOCIATED KINESIN KIF4A-RELATED"/>
    <property type="match status" value="1"/>
</dbReference>
<name>A0A1R2BAI9_9CILI</name>
<dbReference type="GO" id="GO:0005875">
    <property type="term" value="C:microtubule associated complex"/>
    <property type="evidence" value="ECO:0007669"/>
    <property type="project" value="TreeGrafter"/>
</dbReference>
<dbReference type="PANTHER" id="PTHR47969:SF15">
    <property type="entry name" value="CHROMOSOME-ASSOCIATED KINESIN KIF4A-RELATED"/>
    <property type="match status" value="1"/>
</dbReference>
<comment type="similarity">
    <text evidence="6">Belongs to the TRAFAC class myosin-kinesin ATPase superfamily. Kinesin family.</text>
</comment>
<reference evidence="9 10" key="1">
    <citation type="submission" date="2016-11" db="EMBL/GenBank/DDBJ databases">
        <title>The macronuclear genome of Stentor coeruleus: a giant cell with tiny introns.</title>
        <authorList>
            <person name="Slabodnick M."/>
            <person name="Ruby J.G."/>
            <person name="Reiff S.B."/>
            <person name="Swart E.C."/>
            <person name="Gosai S."/>
            <person name="Prabakaran S."/>
            <person name="Witkowska E."/>
            <person name="Larue G.E."/>
            <person name="Fisher S."/>
            <person name="Freeman R.M."/>
            <person name="Gunawardena J."/>
            <person name="Chu W."/>
            <person name="Stover N.A."/>
            <person name="Gregory B.D."/>
            <person name="Nowacki M."/>
            <person name="Derisi J."/>
            <person name="Roy S.W."/>
            <person name="Marshall W.F."/>
            <person name="Sood P."/>
        </authorList>
    </citation>
    <scope>NUCLEOTIDE SEQUENCE [LARGE SCALE GENOMIC DNA]</scope>
    <source>
        <strain evidence="9">WM001</strain>
    </source>
</reference>
<sequence length="893" mass="103440">MRRSSIDAGSNVKVICRFRPLINIELELQDSQSINYSFPSEDTVVTNSGERFTFDKVFSMSAQQNEIFDFIGRPIVEDVLTGYNGTAIAYGQTGSGKSFSMMGDDIYSNKMQGIIPRAINLIFDSVEKTGSDAEFTIKCSMLEIYKEKLKDLCGYGSELRIKESRQRGIYVEGLTEIYVINEEEVLGILSMGERNRTVASTKMNKVSSRSHQLFMLEVKQKFPNDSEKRGILNLVDLAGSEKLRRTGVTGNKLEEAKKINLSLSALGNVIKSLTSNNEHIPYRDSKLTRLLQESLGGNYKTTLLVCCSPHTRNTEDTLNSLKFAKRAKRIKNRVHVNIKRSVEEYIKIIEELKIQLIKAKDEIGYWKDRSGVRDRFAHRLTVISEKPLKIFNVPEITAEDPADPFSPASDISIDDVSDNIIGRSDEEFLRIEAENQEMKFKIEEMEKTLTQESKKRVRTEKKYFEMLEKYHKLLITANANNNKQEYMVAENSNLNSQIDSLKAHIRILNTKFNKIIEKMKNNEKITEWEFADTISDAENSLPVYTQEASLTIQDEMNESFVGITTDPEMLIEQDCYAHEIYLALEESSQMNQDIVIFELKKQIINSGIVNCELMRNYCDLKLRVNLLSEKFNLKVKLTKFQEGKIQLYENMLNKLQESYDKLIRLMGKYEENNKRISAHDMKKAKIARPIRRVGIESCENIFSRTRTIGHCEGCHNPLIKKQNTMQNPFGKNIKFKSVESGYELQALYNQQLKEELELTRNERNTYKSLYSSFQREHMDVYTNEKARWRKYLEEFRENCNKELVRKQQEINKLNLQIAHWMNLYVEIQNKSKSFDIRRVVERKKNYSNFETSLSEKAIKVQLLNSPLHGFKKISKLSVLNSKRGDISPPNFDE</sequence>
<dbReference type="AlphaFoldDB" id="A0A1R2BAI9"/>
<dbReference type="GO" id="GO:0005737">
    <property type="term" value="C:cytoplasm"/>
    <property type="evidence" value="ECO:0007669"/>
    <property type="project" value="UniProtKB-SubCell"/>
</dbReference>
<evidence type="ECO:0000256" key="1">
    <source>
        <dbReference type="ARBA" id="ARBA00004496"/>
    </source>
</evidence>
<dbReference type="GO" id="GO:0005524">
    <property type="term" value="F:ATP binding"/>
    <property type="evidence" value="ECO:0007669"/>
    <property type="project" value="UniProtKB-UniRule"/>
</dbReference>
<evidence type="ECO:0000256" key="7">
    <source>
        <dbReference type="SAM" id="Coils"/>
    </source>
</evidence>
<keyword evidence="4 6" id="KW-0067">ATP-binding</keyword>
<dbReference type="InterPro" id="IPR001752">
    <property type="entry name" value="Kinesin_motor_dom"/>
</dbReference>
<dbReference type="GO" id="GO:0051231">
    <property type="term" value="P:spindle elongation"/>
    <property type="evidence" value="ECO:0007669"/>
    <property type="project" value="TreeGrafter"/>
</dbReference>
<dbReference type="PROSITE" id="PS50067">
    <property type="entry name" value="KINESIN_MOTOR_2"/>
    <property type="match status" value="1"/>
</dbReference>
<comment type="caution">
    <text evidence="9">The sequence shown here is derived from an EMBL/GenBank/DDBJ whole genome shotgun (WGS) entry which is preliminary data.</text>
</comment>
<dbReference type="GO" id="GO:0007052">
    <property type="term" value="P:mitotic spindle organization"/>
    <property type="evidence" value="ECO:0007669"/>
    <property type="project" value="TreeGrafter"/>
</dbReference>
<feature type="coiled-coil region" evidence="7">
    <location>
        <begin position="645"/>
        <end position="672"/>
    </location>
</feature>
<dbReference type="InterPro" id="IPR036961">
    <property type="entry name" value="Kinesin_motor_dom_sf"/>
</dbReference>
<evidence type="ECO:0000256" key="6">
    <source>
        <dbReference type="PROSITE-ProRule" id="PRU00283"/>
    </source>
</evidence>
<dbReference type="OrthoDB" id="313294at2759"/>
<dbReference type="PRINTS" id="PR00380">
    <property type="entry name" value="KINESINHEAVY"/>
</dbReference>
<organism evidence="9 10">
    <name type="scientific">Stentor coeruleus</name>
    <dbReference type="NCBI Taxonomy" id="5963"/>
    <lineage>
        <taxon>Eukaryota</taxon>
        <taxon>Sar</taxon>
        <taxon>Alveolata</taxon>
        <taxon>Ciliophora</taxon>
        <taxon>Postciliodesmatophora</taxon>
        <taxon>Heterotrichea</taxon>
        <taxon>Heterotrichida</taxon>
        <taxon>Stentoridae</taxon>
        <taxon>Stentor</taxon>
    </lineage>
</organism>
<keyword evidence="6" id="KW-0505">Motor protein</keyword>
<evidence type="ECO:0000313" key="9">
    <source>
        <dbReference type="EMBL" id="OMJ73779.1"/>
    </source>
</evidence>
<evidence type="ECO:0000259" key="8">
    <source>
        <dbReference type="PROSITE" id="PS50067"/>
    </source>
</evidence>
<dbReference type="GO" id="GO:0008017">
    <property type="term" value="F:microtubule binding"/>
    <property type="evidence" value="ECO:0007669"/>
    <property type="project" value="InterPro"/>
</dbReference>
<accession>A0A1R2BAI9</accession>
<dbReference type="Proteomes" id="UP000187209">
    <property type="component" value="Unassembled WGS sequence"/>
</dbReference>
<keyword evidence="2" id="KW-0963">Cytoplasm</keyword>
<dbReference type="SUPFAM" id="SSF52540">
    <property type="entry name" value="P-loop containing nucleoside triphosphate hydrolases"/>
    <property type="match status" value="1"/>
</dbReference>
<dbReference type="GO" id="GO:0003777">
    <property type="term" value="F:microtubule motor activity"/>
    <property type="evidence" value="ECO:0007669"/>
    <property type="project" value="InterPro"/>
</dbReference>
<keyword evidence="3 6" id="KW-0547">Nucleotide-binding</keyword>
<proteinExistence type="inferred from homology"/>
<evidence type="ECO:0000256" key="3">
    <source>
        <dbReference type="ARBA" id="ARBA00022741"/>
    </source>
</evidence>
<dbReference type="Gene3D" id="3.40.850.10">
    <property type="entry name" value="Kinesin motor domain"/>
    <property type="match status" value="1"/>
</dbReference>
<dbReference type="GO" id="GO:0007018">
    <property type="term" value="P:microtubule-based movement"/>
    <property type="evidence" value="ECO:0007669"/>
    <property type="project" value="InterPro"/>
</dbReference>
<comment type="subcellular location">
    <subcellularLocation>
        <location evidence="1">Cytoplasm</location>
    </subcellularLocation>
</comment>
<evidence type="ECO:0000256" key="2">
    <source>
        <dbReference type="ARBA" id="ARBA00022490"/>
    </source>
</evidence>
<gene>
    <name evidence="9" type="ORF">SteCoe_27452</name>
</gene>
<feature type="binding site" evidence="6">
    <location>
        <begin position="91"/>
        <end position="98"/>
    </location>
    <ligand>
        <name>ATP</name>
        <dbReference type="ChEBI" id="CHEBI:30616"/>
    </ligand>
</feature>
<evidence type="ECO:0000256" key="5">
    <source>
        <dbReference type="ARBA" id="ARBA00023054"/>
    </source>
</evidence>
<dbReference type="SMART" id="SM00129">
    <property type="entry name" value="KISc"/>
    <property type="match status" value="1"/>
</dbReference>
<feature type="coiled-coil region" evidence="7">
    <location>
        <begin position="428"/>
        <end position="462"/>
    </location>
</feature>
<evidence type="ECO:0000256" key="4">
    <source>
        <dbReference type="ARBA" id="ARBA00022840"/>
    </source>
</evidence>